<dbReference type="OrthoDB" id="415358at2759"/>
<evidence type="ECO:0000256" key="2">
    <source>
        <dbReference type="RuleBase" id="RU000384"/>
    </source>
</evidence>
<dbReference type="InterPro" id="IPR008146">
    <property type="entry name" value="Gln_synth_cat_dom"/>
</dbReference>
<dbReference type="InterPro" id="IPR052725">
    <property type="entry name" value="GS_Type-3"/>
</dbReference>
<keyword evidence="5" id="KW-1185">Reference proteome</keyword>
<dbReference type="PROSITE" id="PS51987">
    <property type="entry name" value="GS_CATALYTIC"/>
    <property type="match status" value="1"/>
</dbReference>
<dbReference type="STRING" id="41875.K8EY04"/>
<evidence type="ECO:0000313" key="5">
    <source>
        <dbReference type="Proteomes" id="UP000198341"/>
    </source>
</evidence>
<dbReference type="GO" id="GO:0004356">
    <property type="term" value="F:glutamine synthetase activity"/>
    <property type="evidence" value="ECO:0007669"/>
    <property type="project" value="InterPro"/>
</dbReference>
<organism evidence="4 5">
    <name type="scientific">Bathycoccus prasinos</name>
    <dbReference type="NCBI Taxonomy" id="41875"/>
    <lineage>
        <taxon>Eukaryota</taxon>
        <taxon>Viridiplantae</taxon>
        <taxon>Chlorophyta</taxon>
        <taxon>Mamiellophyceae</taxon>
        <taxon>Mamiellales</taxon>
        <taxon>Bathycoccaceae</taxon>
        <taxon>Bathycoccus</taxon>
    </lineage>
</organism>
<evidence type="ECO:0000313" key="4">
    <source>
        <dbReference type="EMBL" id="CCO14138.1"/>
    </source>
</evidence>
<dbReference type="GeneID" id="19018014"/>
<reference evidence="4 5" key="1">
    <citation type="submission" date="2011-10" db="EMBL/GenBank/DDBJ databases">
        <authorList>
            <person name="Genoscope - CEA"/>
        </authorList>
    </citation>
    <scope>NUCLEOTIDE SEQUENCE [LARGE SCALE GENOMIC DNA]</scope>
    <source>
        <strain evidence="4 5">RCC 1105</strain>
    </source>
</reference>
<evidence type="ECO:0000256" key="1">
    <source>
        <dbReference type="PROSITE-ProRule" id="PRU01331"/>
    </source>
</evidence>
<protein>
    <submittedName>
        <fullName evidence="4">Glutamine synthetase catalytic region</fullName>
    </submittedName>
</protein>
<dbReference type="AlphaFoldDB" id="K8EY04"/>
<name>K8EY04_9CHLO</name>
<feature type="domain" description="GS catalytic" evidence="3">
    <location>
        <begin position="204"/>
        <end position="636"/>
    </location>
</feature>
<accession>K8EY04</accession>
<dbReference type="PANTHER" id="PTHR42974:SF1">
    <property type="entry name" value="TYPE-3 GLUTAMINE SYNTHETASE"/>
    <property type="match status" value="1"/>
</dbReference>
<dbReference type="InterPro" id="IPR022147">
    <property type="entry name" value="GSIII_N"/>
</dbReference>
<dbReference type="PROSITE" id="PS00181">
    <property type="entry name" value="GLNA_ATP"/>
    <property type="match status" value="1"/>
</dbReference>
<dbReference type="EMBL" id="FO082278">
    <property type="protein sequence ID" value="CCO14138.1"/>
    <property type="molecule type" value="Genomic_DNA"/>
</dbReference>
<dbReference type="Pfam" id="PF00120">
    <property type="entry name" value="Gln-synt_C"/>
    <property type="match status" value="1"/>
</dbReference>
<dbReference type="SUPFAM" id="SSF55931">
    <property type="entry name" value="Glutamine synthetase/guanido kinase"/>
    <property type="match status" value="1"/>
</dbReference>
<dbReference type="Proteomes" id="UP000198341">
    <property type="component" value="Chromosome 1"/>
</dbReference>
<dbReference type="InterPro" id="IPR040577">
    <property type="entry name" value="Gln-synt_C"/>
</dbReference>
<dbReference type="InterPro" id="IPR027303">
    <property type="entry name" value="Gln_synth_gly_rich_site"/>
</dbReference>
<dbReference type="Pfam" id="PF12437">
    <property type="entry name" value="GSIII_N"/>
    <property type="match status" value="1"/>
</dbReference>
<dbReference type="eggNOG" id="ENOG502QQE3">
    <property type="taxonomic scope" value="Eukaryota"/>
</dbReference>
<dbReference type="KEGG" id="bpg:Bathy01g02790"/>
<gene>
    <name evidence="4" type="ORF">Bathy01g02790</name>
</gene>
<dbReference type="Gene3D" id="3.30.590.10">
    <property type="entry name" value="Glutamine synthetase/guanido kinase, catalytic domain"/>
    <property type="match status" value="1"/>
</dbReference>
<sequence>MQAIQQSTFLKSSQFNKSSSSKKVVTSRRKATTTTKAMLSSSAGPATLEGYGSCSFKGAVADKYLKEQGYDASLLKDLSWPKNEAKAKAVAAALLSWATDNGAKQYSHWFQPMASAGVRHGNAGCLQMAMFDFDADGVPYPSFSHENLLQGETDGSSYPNGGLRATHTAGGYLSLDPLSPIFIREDTMYIPSCFVSYNGDALDEKTPMHRATEAMSSQGKRLLKLMGYNPEGDLINNIGLEQEIFLTTRSAFYNRPDLQFTGRTVMGKDAARGQELSDHYMAPISRATGAFETMKQIQAECYKIGILLKTRHREVAPNQYEFAPMFGNVINQIDQNLMVMQIIEEVASENGMAALLHEKPFAGINGSGKHNNWSIGTSTGVNLLNPKQLNKASGNAEIFPVIMAALVSAIDKHGDLMRLSIASPGNDFRLGAMEAPPAVMSTYLGSSLTEYLEQIKNGKMSEYSPEKKSLSFGAANVPDITVPAEDRNRTSPFPYGGARFEFRAAGSTQNVSLINTCLDSMAAEAFKIVADRIEGGEKPLDIAADLLKQHEKCIFNGNGYDPNWPDDAVKRGVWRIDSGVDAIDQLDSEKNVAMFSSIGVFSERELQARKSVLLTYYTGVVEMEALTMIDMINKHVIPSVKKADVGNPNKLNDGIKQIKSALKKIHGEENETKQAQMARSLRLETMADVRKVCDDFEAKVPAEHWTLATYDELLFLDTFPEGEMW</sequence>
<comment type="similarity">
    <text evidence="1 2">Belongs to the glutamine synthetase family.</text>
</comment>
<dbReference type="InterPro" id="IPR014746">
    <property type="entry name" value="Gln_synth/guanido_kin_cat_dom"/>
</dbReference>
<dbReference type="RefSeq" id="XP_007515259.1">
    <property type="nucleotide sequence ID" value="XM_007515197.1"/>
</dbReference>
<evidence type="ECO:0000259" key="3">
    <source>
        <dbReference type="PROSITE" id="PS51987"/>
    </source>
</evidence>
<proteinExistence type="inferred from homology"/>
<dbReference type="PANTHER" id="PTHR42974">
    <property type="entry name" value="GLUTAMINE SYNTHETASE"/>
    <property type="match status" value="1"/>
</dbReference>
<dbReference type="SMART" id="SM01230">
    <property type="entry name" value="Gln-synt_C"/>
    <property type="match status" value="1"/>
</dbReference>
<dbReference type="Pfam" id="PF18318">
    <property type="entry name" value="Gln-synt_C-ter"/>
    <property type="match status" value="1"/>
</dbReference>
<dbReference type="Gene3D" id="1.20.120.1560">
    <property type="match status" value="2"/>
</dbReference>